<keyword evidence="1" id="KW-0812">Transmembrane</keyword>
<gene>
    <name evidence="2" type="ORF">KUH32_17890</name>
</gene>
<feature type="transmembrane region" description="Helical" evidence="1">
    <location>
        <begin position="273"/>
        <end position="298"/>
    </location>
</feature>
<evidence type="ECO:0000313" key="2">
    <source>
        <dbReference type="EMBL" id="MBV2361641.1"/>
    </source>
</evidence>
<accession>A0ABS6NC84</accession>
<reference evidence="2" key="1">
    <citation type="submission" date="2021-06" db="EMBL/GenBank/DDBJ databases">
        <title>Thalassococcus sp. CAU 1522 isolated from sea sand, Republic of Korea.</title>
        <authorList>
            <person name="Kim W."/>
        </authorList>
    </citation>
    <scope>NUCLEOTIDE SEQUENCE</scope>
    <source>
        <strain evidence="2">CAU 1522</strain>
    </source>
</reference>
<dbReference type="RefSeq" id="WP_217780026.1">
    <property type="nucleotide sequence ID" value="NZ_JAHRWL010000003.1"/>
</dbReference>
<dbReference type="InterPro" id="IPR010266">
    <property type="entry name" value="NnrS"/>
</dbReference>
<evidence type="ECO:0000313" key="3">
    <source>
        <dbReference type="Proteomes" id="UP001166293"/>
    </source>
</evidence>
<keyword evidence="3" id="KW-1185">Reference proteome</keyword>
<keyword evidence="1" id="KW-1133">Transmembrane helix</keyword>
<feature type="transmembrane region" description="Helical" evidence="1">
    <location>
        <begin position="304"/>
        <end position="326"/>
    </location>
</feature>
<dbReference type="EMBL" id="JAHRWL010000003">
    <property type="protein sequence ID" value="MBV2361641.1"/>
    <property type="molecule type" value="Genomic_DNA"/>
</dbReference>
<feature type="transmembrane region" description="Helical" evidence="1">
    <location>
        <begin position="368"/>
        <end position="390"/>
    </location>
</feature>
<comment type="caution">
    <text evidence="2">The sequence shown here is derived from an EMBL/GenBank/DDBJ whole genome shotgun (WGS) entry which is preliminary data.</text>
</comment>
<feature type="transmembrane region" description="Helical" evidence="1">
    <location>
        <begin position="338"/>
        <end position="356"/>
    </location>
</feature>
<name>A0ABS6NC84_9RHOB</name>
<keyword evidence="1" id="KW-0472">Membrane</keyword>
<protein>
    <submittedName>
        <fullName evidence="2">NnrS family protein</fullName>
    </submittedName>
</protein>
<feature type="transmembrane region" description="Helical" evidence="1">
    <location>
        <begin position="180"/>
        <end position="199"/>
    </location>
</feature>
<dbReference type="Pfam" id="PF05940">
    <property type="entry name" value="NnrS"/>
    <property type="match status" value="1"/>
</dbReference>
<feature type="transmembrane region" description="Helical" evidence="1">
    <location>
        <begin position="146"/>
        <end position="168"/>
    </location>
</feature>
<organism evidence="2 3">
    <name type="scientific">Thalassococcus arenae</name>
    <dbReference type="NCBI Taxonomy" id="2851652"/>
    <lineage>
        <taxon>Bacteria</taxon>
        <taxon>Pseudomonadati</taxon>
        <taxon>Pseudomonadota</taxon>
        <taxon>Alphaproteobacteria</taxon>
        <taxon>Rhodobacterales</taxon>
        <taxon>Roseobacteraceae</taxon>
        <taxon>Thalassococcus</taxon>
    </lineage>
</organism>
<dbReference type="Proteomes" id="UP001166293">
    <property type="component" value="Unassembled WGS sequence"/>
</dbReference>
<proteinExistence type="predicted"/>
<feature type="transmembrane region" description="Helical" evidence="1">
    <location>
        <begin position="12"/>
        <end position="31"/>
    </location>
</feature>
<sequence>MIAGLARLFSEGFRVFFLAAGVFALLAVLYWEFYLGVSLTGGELIAPGFAPSPYLWHAHEMVFGYASAALGGFLLTAVPNWTGAKAARWRFIAPAAGLWFAGRLAVWFSGALPAELVAAIDLAFLPLMIAKIAVQLTKRPKPQNVAFVVFLSLLWIANLLVHLEWMGVTADTAANGLRGGLLSLCLMIGVLGGRVTPAFTRNAMNRAGLPEARLPVSRRLLDMPGLAALLLLTIAVLAGLPDAVAGILALVAGAFALARMAGWSTCWTLDQPILWSLHLAMACLGIGLMLWGASWLGIGSEIAALHLVGIGAVGGMTLAVMSRAVLGHTGRALVASRGVVLAYAAVAAAALLRWLASGPLVIWHMELTLISGAVWCLAFAAYLVAMLPALTGPRQQAG</sequence>
<feature type="transmembrane region" description="Helical" evidence="1">
    <location>
        <begin position="62"/>
        <end position="79"/>
    </location>
</feature>
<evidence type="ECO:0000256" key="1">
    <source>
        <dbReference type="SAM" id="Phobius"/>
    </source>
</evidence>